<dbReference type="Pfam" id="PF13305">
    <property type="entry name" value="TetR_C_33"/>
    <property type="match status" value="1"/>
</dbReference>
<accession>A0A6G9H3N5</accession>
<organism evidence="4 5">
    <name type="scientific">Streptomyces liangshanensis</name>
    <dbReference type="NCBI Taxonomy" id="2717324"/>
    <lineage>
        <taxon>Bacteria</taxon>
        <taxon>Bacillati</taxon>
        <taxon>Actinomycetota</taxon>
        <taxon>Actinomycetes</taxon>
        <taxon>Kitasatosporales</taxon>
        <taxon>Streptomycetaceae</taxon>
        <taxon>Streptomyces</taxon>
    </lineage>
</organism>
<keyword evidence="1" id="KW-0805">Transcription regulation</keyword>
<reference evidence="4 5" key="1">
    <citation type="submission" date="2020-03" db="EMBL/GenBank/DDBJ databases">
        <title>A novel species.</title>
        <authorList>
            <person name="Gao J."/>
        </authorList>
    </citation>
    <scope>NUCLEOTIDE SEQUENCE [LARGE SCALE GENOMIC DNA]</scope>
    <source>
        <strain evidence="4 5">QMT-12</strain>
    </source>
</reference>
<evidence type="ECO:0000259" key="3">
    <source>
        <dbReference type="Pfam" id="PF13305"/>
    </source>
</evidence>
<dbReference type="AlphaFoldDB" id="A0A6G9H3N5"/>
<keyword evidence="5" id="KW-1185">Reference proteome</keyword>
<name>A0A6G9H3N5_9ACTN</name>
<dbReference type="InterPro" id="IPR025996">
    <property type="entry name" value="MT1864/Rv1816-like_C"/>
</dbReference>
<sequence length="161" mass="17689">MSTTDPTDVLREGFARFLERLREVDEDEDDPVAELFALCRAYREFALTEPDVYAVLFGGSGLSGFQPGVAHREMGLYVLRVPNGAIQRAVAAGRFRQADEGLLVRRLWCLLHGMAELERTGYLPGRYGHRAFLDAAVRDFAVGAGDTFEAATASGAFLEDA</sequence>
<evidence type="ECO:0000256" key="2">
    <source>
        <dbReference type="ARBA" id="ARBA00023163"/>
    </source>
</evidence>
<keyword evidence="2" id="KW-0804">Transcription</keyword>
<dbReference type="RefSeq" id="WP_167033217.1">
    <property type="nucleotide sequence ID" value="NZ_CP050177.1"/>
</dbReference>
<evidence type="ECO:0000256" key="1">
    <source>
        <dbReference type="ARBA" id="ARBA00023015"/>
    </source>
</evidence>
<dbReference type="Gene3D" id="1.10.357.10">
    <property type="entry name" value="Tetracycline Repressor, domain 2"/>
    <property type="match status" value="1"/>
</dbReference>
<feature type="domain" description="HTH-type transcriptional regulator MT1864/Rv1816-like C-terminal" evidence="3">
    <location>
        <begin position="35"/>
        <end position="139"/>
    </location>
</feature>
<dbReference type="EMBL" id="CP050177">
    <property type="protein sequence ID" value="QIQ04899.1"/>
    <property type="molecule type" value="Genomic_DNA"/>
</dbReference>
<dbReference type="KEGG" id="slia:HA039_23800"/>
<dbReference type="Proteomes" id="UP000501179">
    <property type="component" value="Chromosome"/>
</dbReference>
<gene>
    <name evidence="4" type="ORF">HA039_23800</name>
</gene>
<evidence type="ECO:0000313" key="4">
    <source>
        <dbReference type="EMBL" id="QIQ04899.1"/>
    </source>
</evidence>
<dbReference type="InterPro" id="IPR036271">
    <property type="entry name" value="Tet_transcr_reg_TetR-rel_C_sf"/>
</dbReference>
<proteinExistence type="predicted"/>
<dbReference type="SUPFAM" id="SSF48498">
    <property type="entry name" value="Tetracyclin repressor-like, C-terminal domain"/>
    <property type="match status" value="1"/>
</dbReference>
<protein>
    <submittedName>
        <fullName evidence="4">WHG domain-containing protein</fullName>
    </submittedName>
</protein>
<evidence type="ECO:0000313" key="5">
    <source>
        <dbReference type="Proteomes" id="UP000501179"/>
    </source>
</evidence>